<comment type="subcellular location">
    <subcellularLocation>
        <location evidence="1">Membrane</location>
        <topology evidence="1">Multi-pass membrane protein</topology>
    </subcellularLocation>
</comment>
<dbReference type="InterPro" id="IPR007267">
    <property type="entry name" value="GtrA_DPMS_TM"/>
</dbReference>
<dbReference type="InterPro" id="IPR001173">
    <property type="entry name" value="Glyco_trans_2-like"/>
</dbReference>
<dbReference type="AlphaFoldDB" id="A0A4R1HQ63"/>
<feature type="transmembrane region" description="Helical" evidence="8">
    <location>
        <begin position="290"/>
        <end position="312"/>
    </location>
</feature>
<dbReference type="GO" id="GO:0016020">
    <property type="term" value="C:membrane"/>
    <property type="evidence" value="ECO:0007669"/>
    <property type="project" value="UniProtKB-SubCell"/>
</dbReference>
<dbReference type="Gene3D" id="3.90.550.10">
    <property type="entry name" value="Spore Coat Polysaccharide Biosynthesis Protein SpsA, Chain A"/>
    <property type="match status" value="1"/>
</dbReference>
<organism evidence="11 12">
    <name type="scientific">Ancylobacter aquaticus</name>
    <dbReference type="NCBI Taxonomy" id="100"/>
    <lineage>
        <taxon>Bacteria</taxon>
        <taxon>Pseudomonadati</taxon>
        <taxon>Pseudomonadota</taxon>
        <taxon>Alphaproteobacteria</taxon>
        <taxon>Hyphomicrobiales</taxon>
        <taxon>Xanthobacteraceae</taxon>
        <taxon>Ancylobacter</taxon>
    </lineage>
</organism>
<evidence type="ECO:0000313" key="11">
    <source>
        <dbReference type="EMBL" id="TCK23303.1"/>
    </source>
</evidence>
<evidence type="ECO:0000259" key="10">
    <source>
        <dbReference type="Pfam" id="PF04138"/>
    </source>
</evidence>
<dbReference type="PANTHER" id="PTHR43398:SF1">
    <property type="entry name" value="DOLICHOL-PHOSPHATE MANNOSYLTRANSFERASE SUBUNIT 1"/>
    <property type="match status" value="1"/>
</dbReference>
<gene>
    <name evidence="11" type="ORF">EV667_3983</name>
</gene>
<feature type="transmembrane region" description="Helical" evidence="8">
    <location>
        <begin position="266"/>
        <end position="284"/>
    </location>
</feature>
<evidence type="ECO:0000313" key="12">
    <source>
        <dbReference type="Proteomes" id="UP000295030"/>
    </source>
</evidence>
<keyword evidence="7 8" id="KW-0472">Membrane</keyword>
<dbReference type="CDD" id="cd06442">
    <property type="entry name" value="DPM1_like"/>
    <property type="match status" value="1"/>
</dbReference>
<accession>A0A4R1HQ63</accession>
<evidence type="ECO:0000256" key="3">
    <source>
        <dbReference type="ARBA" id="ARBA00022676"/>
    </source>
</evidence>
<name>A0A4R1HQ63_ANCAQ</name>
<evidence type="ECO:0000256" key="7">
    <source>
        <dbReference type="ARBA" id="ARBA00023136"/>
    </source>
</evidence>
<evidence type="ECO:0000256" key="8">
    <source>
        <dbReference type="SAM" id="Phobius"/>
    </source>
</evidence>
<keyword evidence="4 11" id="KW-0808">Transferase</keyword>
<feature type="transmembrane region" description="Helical" evidence="8">
    <location>
        <begin position="333"/>
        <end position="354"/>
    </location>
</feature>
<proteinExistence type="inferred from homology"/>
<dbReference type="GO" id="GO:0000271">
    <property type="term" value="P:polysaccharide biosynthetic process"/>
    <property type="evidence" value="ECO:0007669"/>
    <property type="project" value="InterPro"/>
</dbReference>
<comment type="similarity">
    <text evidence="2">Belongs to the glycosyltransferase 2 family.</text>
</comment>
<keyword evidence="6 8" id="KW-1133">Transmembrane helix</keyword>
<dbReference type="Proteomes" id="UP000295030">
    <property type="component" value="Unassembled WGS sequence"/>
</dbReference>
<dbReference type="PANTHER" id="PTHR43398">
    <property type="entry name" value="DOLICHOL-PHOSPHATE MANNOSYLTRANSFERASE SUBUNIT 1"/>
    <property type="match status" value="1"/>
</dbReference>
<dbReference type="InterPro" id="IPR029044">
    <property type="entry name" value="Nucleotide-diphossugar_trans"/>
</dbReference>
<dbReference type="GO" id="GO:0009247">
    <property type="term" value="P:glycolipid biosynthetic process"/>
    <property type="evidence" value="ECO:0007669"/>
    <property type="project" value="TreeGrafter"/>
</dbReference>
<evidence type="ECO:0000256" key="2">
    <source>
        <dbReference type="ARBA" id="ARBA00006739"/>
    </source>
</evidence>
<sequence>MTSSLPLAPAPAVPAQAAPAQSPAVSAARAPELTVVIPTFNERGNLEPLVARLEQVLAGIAWEAIFVDDNSPDGTADALRAIGRRDPRIRCIRRIGRRGLAGACIEGMLAAQAPIVAVMDADLQHDEGLLPRMLDAMGAGADVVVATRYAPGGDAEGFSAWRGRGSRIATTLAQRVLHVTSSDPMSGFFMLRRETVEELAPKLSTQGFKILLDILATARGRLKVQELTYSFGVRQSGDSKLDNRVLMDFLGLIVAKASGGLVSLRFLSFATVGAAGLVVHLATLRLGLGFALSFLAAQTVATLTAMTFNYVLNNLLTYRDRRLTGWAFLRGLVAFYAICGLGAAANVGAAEWAFYQTAQWWLAGIAGACIGAVWNYAMSRALVWKDAA</sequence>
<dbReference type="GO" id="GO:0004582">
    <property type="term" value="F:dolichyl-phosphate beta-D-mannosyltransferase activity"/>
    <property type="evidence" value="ECO:0007669"/>
    <property type="project" value="InterPro"/>
</dbReference>
<dbReference type="Pfam" id="PF04138">
    <property type="entry name" value="GtrA_DPMS_TM"/>
    <property type="match status" value="1"/>
</dbReference>
<dbReference type="InterPro" id="IPR039528">
    <property type="entry name" value="DPM1-like"/>
</dbReference>
<evidence type="ECO:0000256" key="5">
    <source>
        <dbReference type="ARBA" id="ARBA00022692"/>
    </source>
</evidence>
<evidence type="ECO:0000256" key="6">
    <source>
        <dbReference type="ARBA" id="ARBA00022989"/>
    </source>
</evidence>
<protein>
    <submittedName>
        <fullName evidence="11">Dolichol-phosphate mannosyltransferase</fullName>
    </submittedName>
</protein>
<feature type="domain" description="GtrA/DPMS transmembrane" evidence="10">
    <location>
        <begin position="269"/>
        <end position="384"/>
    </location>
</feature>
<keyword evidence="3 11" id="KW-0328">Glycosyltransferase</keyword>
<dbReference type="EMBL" id="SMFY01000004">
    <property type="protein sequence ID" value="TCK23303.1"/>
    <property type="molecule type" value="Genomic_DNA"/>
</dbReference>
<comment type="caution">
    <text evidence="11">The sequence shown here is derived from an EMBL/GenBank/DDBJ whole genome shotgun (WGS) entry which is preliminary data.</text>
</comment>
<evidence type="ECO:0000256" key="1">
    <source>
        <dbReference type="ARBA" id="ARBA00004141"/>
    </source>
</evidence>
<dbReference type="Pfam" id="PF00535">
    <property type="entry name" value="Glycos_transf_2"/>
    <property type="match status" value="1"/>
</dbReference>
<feature type="domain" description="Glycosyltransferase 2-like" evidence="9">
    <location>
        <begin position="34"/>
        <end position="199"/>
    </location>
</feature>
<reference evidence="11 12" key="1">
    <citation type="submission" date="2019-03" db="EMBL/GenBank/DDBJ databases">
        <title>Genomic Encyclopedia of Type Strains, Phase IV (KMG-IV): sequencing the most valuable type-strain genomes for metagenomic binning, comparative biology and taxonomic classification.</title>
        <authorList>
            <person name="Goeker M."/>
        </authorList>
    </citation>
    <scope>NUCLEOTIDE SEQUENCE [LARGE SCALE GENOMIC DNA]</scope>
    <source>
        <strain evidence="11 12">DSM 101</strain>
    </source>
</reference>
<keyword evidence="5 8" id="KW-0812">Transmembrane</keyword>
<dbReference type="SUPFAM" id="SSF53448">
    <property type="entry name" value="Nucleotide-diphospho-sugar transferases"/>
    <property type="match status" value="1"/>
</dbReference>
<keyword evidence="12" id="KW-1185">Reference proteome</keyword>
<evidence type="ECO:0000259" key="9">
    <source>
        <dbReference type="Pfam" id="PF00535"/>
    </source>
</evidence>
<evidence type="ECO:0000256" key="4">
    <source>
        <dbReference type="ARBA" id="ARBA00022679"/>
    </source>
</evidence>
<feature type="transmembrane region" description="Helical" evidence="8">
    <location>
        <begin position="360"/>
        <end position="377"/>
    </location>
</feature>